<evidence type="ECO:0000256" key="1">
    <source>
        <dbReference type="SAM" id="MobiDB-lite"/>
    </source>
</evidence>
<evidence type="ECO:0000313" key="3">
    <source>
        <dbReference type="Proteomes" id="UP001553031"/>
    </source>
</evidence>
<gene>
    <name evidence="2" type="ORF">AB0O96_09160</name>
</gene>
<organism evidence="2 3">
    <name type="scientific">Kocuria salsicia</name>
    <dbReference type="NCBI Taxonomy" id="664639"/>
    <lineage>
        <taxon>Bacteria</taxon>
        <taxon>Bacillati</taxon>
        <taxon>Actinomycetota</taxon>
        <taxon>Actinomycetes</taxon>
        <taxon>Micrococcales</taxon>
        <taxon>Micrococcaceae</taxon>
        <taxon>Kocuria</taxon>
    </lineage>
</organism>
<dbReference type="RefSeq" id="WP_363784997.1">
    <property type="nucleotide sequence ID" value="NZ_JBFBLL010000005.1"/>
</dbReference>
<reference evidence="2 3" key="1">
    <citation type="submission" date="2024-06" db="EMBL/GenBank/DDBJ databases">
        <title>The Natural Products Discovery Center: Release of the First 8490 Sequenced Strains for Exploring Actinobacteria Biosynthetic Diversity.</title>
        <authorList>
            <person name="Kalkreuter E."/>
            <person name="Kautsar S.A."/>
            <person name="Yang D."/>
            <person name="Bader C.D."/>
            <person name="Teijaro C.N."/>
            <person name="Fluegel L."/>
            <person name="Davis C.M."/>
            <person name="Simpson J.R."/>
            <person name="Lauterbach L."/>
            <person name="Steele A.D."/>
            <person name="Gui C."/>
            <person name="Meng S."/>
            <person name="Li G."/>
            <person name="Viehrig K."/>
            <person name="Ye F."/>
            <person name="Su P."/>
            <person name="Kiefer A.F."/>
            <person name="Nichols A."/>
            <person name="Cepeda A.J."/>
            <person name="Yan W."/>
            <person name="Fan B."/>
            <person name="Jiang Y."/>
            <person name="Adhikari A."/>
            <person name="Zheng C.-J."/>
            <person name="Schuster L."/>
            <person name="Cowan T.M."/>
            <person name="Smanski M.J."/>
            <person name="Chevrette M.G."/>
            <person name="De Carvalho L.P.S."/>
            <person name="Shen B."/>
        </authorList>
    </citation>
    <scope>NUCLEOTIDE SEQUENCE [LARGE SCALE GENOMIC DNA]</scope>
    <source>
        <strain evidence="2 3">NPDC079179</strain>
    </source>
</reference>
<dbReference type="InterPro" id="IPR021784">
    <property type="entry name" value="DUF3349"/>
</dbReference>
<sequence>MMTFDAALEHLRAAYPQGVPEEARPVLAELLVRTVGSRRAERLLEALELPSQDTLAAASTSAEQLADVAATLARAGWPLAGPGPDAPVRQPGYVARAMNWLRADYPHGVPAQDYLPVLAVLRPQLNDEDIAAIAEQLATDARTEGTSLSEADARAAIHRATEDEPKPEEMERIRALLAAHGWPLEEPQDPAADPEQTEETRS</sequence>
<dbReference type="EMBL" id="JBFBLL010000005">
    <property type="protein sequence ID" value="MEV8158358.1"/>
    <property type="molecule type" value="Genomic_DNA"/>
</dbReference>
<evidence type="ECO:0000313" key="2">
    <source>
        <dbReference type="EMBL" id="MEV8158358.1"/>
    </source>
</evidence>
<dbReference type="Pfam" id="PF11829">
    <property type="entry name" value="DUF3349"/>
    <property type="match status" value="1"/>
</dbReference>
<dbReference type="InterPro" id="IPR044918">
    <property type="entry name" value="DUF3349_helical"/>
</dbReference>
<dbReference type="Proteomes" id="UP001553031">
    <property type="component" value="Unassembled WGS sequence"/>
</dbReference>
<keyword evidence="3" id="KW-1185">Reference proteome</keyword>
<proteinExistence type="predicted"/>
<protein>
    <submittedName>
        <fullName evidence="2">DUF3349 domain-containing protein</fullName>
    </submittedName>
</protein>
<name>A0ABV3KDD4_9MICC</name>
<dbReference type="Gene3D" id="1.10.150.430">
    <property type="entry name" value="DUF3349, helical bundle"/>
    <property type="match status" value="2"/>
</dbReference>
<accession>A0ABV3KDD4</accession>
<feature type="region of interest" description="Disordered" evidence="1">
    <location>
        <begin position="179"/>
        <end position="202"/>
    </location>
</feature>
<comment type="caution">
    <text evidence="2">The sequence shown here is derived from an EMBL/GenBank/DDBJ whole genome shotgun (WGS) entry which is preliminary data.</text>
</comment>